<dbReference type="Proteomes" id="UP000472580">
    <property type="component" value="Unassembled WGS sequence"/>
</dbReference>
<keyword evidence="2" id="KW-1185">Reference proteome</keyword>
<comment type="caution">
    <text evidence="1">The sequence shown here is derived from an EMBL/GenBank/DDBJ whole genome shotgun (WGS) entry which is preliminary data.</text>
</comment>
<reference evidence="1 2" key="1">
    <citation type="submission" date="2019-12" db="EMBL/GenBank/DDBJ databases">
        <title>Microbes associate with the intestines of laboratory mice.</title>
        <authorList>
            <person name="Navarre W."/>
            <person name="Wong E."/>
        </authorList>
    </citation>
    <scope>NUCLEOTIDE SEQUENCE [LARGE SCALE GENOMIC DNA]</scope>
    <source>
        <strain evidence="1 2">NM82_D38</strain>
    </source>
</reference>
<name>A0A6L6YFM4_9BURK</name>
<protein>
    <submittedName>
        <fullName evidence="1">Uncharacterized protein</fullName>
    </submittedName>
</protein>
<dbReference type="RefSeq" id="WP_160334068.1">
    <property type="nucleotide sequence ID" value="NZ_WSRP01000001.1"/>
</dbReference>
<evidence type="ECO:0000313" key="2">
    <source>
        <dbReference type="Proteomes" id="UP000472580"/>
    </source>
</evidence>
<dbReference type="AlphaFoldDB" id="A0A6L6YFM4"/>
<organism evidence="1 2">
    <name type="scientific">Parasutterella muris</name>
    <dbReference type="NCBI Taxonomy" id="2565572"/>
    <lineage>
        <taxon>Bacteria</taxon>
        <taxon>Pseudomonadati</taxon>
        <taxon>Pseudomonadota</taxon>
        <taxon>Betaproteobacteria</taxon>
        <taxon>Burkholderiales</taxon>
        <taxon>Sutterellaceae</taxon>
        <taxon>Parasutterella</taxon>
    </lineage>
</organism>
<proteinExistence type="predicted"/>
<gene>
    <name evidence="1" type="ORF">E5987_00200</name>
</gene>
<evidence type="ECO:0000313" key="1">
    <source>
        <dbReference type="EMBL" id="MVX55632.1"/>
    </source>
</evidence>
<dbReference type="EMBL" id="WSRP01000001">
    <property type="protein sequence ID" value="MVX55632.1"/>
    <property type="molecule type" value="Genomic_DNA"/>
</dbReference>
<accession>A0A6L6YFM4</accession>
<sequence length="254" mass="28428">MTNKLNPSALATAIIAAAENNGDATVLDLTHALEVVANLQPRSVETSLSDFAAELGDATPDTYISDAISQFADNAVDIYNYNLTTWLYKSNSAPRWMERVVNEGLYPVDAYSFYDHIRAAQYCQCDTEIRDNRPAALFHYALLRLAPLYKGLTRETIEALGDIDYDSFETIEELNRAIDSVIDPYWLELALIKCVCFCQCWTYSEIAALLRSYGLPGRNVLDQLTPWEESRAASTVLAEIMNITAAARNTEKEE</sequence>